<accession>A0A1W2WES5</accession>
<proteinExistence type="predicted"/>
<reference evidence="9" key="3">
    <citation type="submission" date="2025-09" db="UniProtKB">
        <authorList>
            <consortium name="Ensembl"/>
        </authorList>
    </citation>
    <scope>IDENTIFICATION</scope>
</reference>
<dbReference type="PROSITE" id="PS51225">
    <property type="entry name" value="MARVEL"/>
    <property type="match status" value="1"/>
</dbReference>
<evidence type="ECO:0000256" key="1">
    <source>
        <dbReference type="ARBA" id="ARBA00004141"/>
    </source>
</evidence>
<dbReference type="Ensembl" id="ENSCINT00000012181.3">
    <property type="protein sequence ID" value="ENSCINP00000012181.3"/>
    <property type="gene ID" value="ENSCING00000005906.3"/>
</dbReference>
<dbReference type="InterPro" id="IPR008253">
    <property type="entry name" value="Marvel"/>
</dbReference>
<feature type="compositionally biased region" description="Basic and acidic residues" evidence="6">
    <location>
        <begin position="373"/>
        <end position="396"/>
    </location>
</feature>
<feature type="transmembrane region" description="Helical" evidence="7">
    <location>
        <begin position="77"/>
        <end position="99"/>
    </location>
</feature>
<feature type="compositionally biased region" description="Acidic residues" evidence="6">
    <location>
        <begin position="286"/>
        <end position="301"/>
    </location>
</feature>
<dbReference type="PANTHER" id="PTHR22776">
    <property type="entry name" value="MARVEL-CONTAINING POTENTIAL LIPID RAFT-ASSOCIATED PROTEIN"/>
    <property type="match status" value="1"/>
</dbReference>
<dbReference type="PANTHER" id="PTHR22776:SF97">
    <property type="entry name" value="RE01453P"/>
    <property type="match status" value="1"/>
</dbReference>
<evidence type="ECO:0000256" key="5">
    <source>
        <dbReference type="PROSITE-ProRule" id="PRU00581"/>
    </source>
</evidence>
<dbReference type="OrthoDB" id="6481667at2759"/>
<feature type="transmembrane region" description="Helical" evidence="7">
    <location>
        <begin position="46"/>
        <end position="65"/>
    </location>
</feature>
<reference evidence="9" key="2">
    <citation type="submission" date="2025-08" db="UniProtKB">
        <authorList>
            <consortium name="Ensembl"/>
        </authorList>
    </citation>
    <scope>IDENTIFICATION</scope>
</reference>
<evidence type="ECO:0000256" key="7">
    <source>
        <dbReference type="SAM" id="Phobius"/>
    </source>
</evidence>
<dbReference type="Proteomes" id="UP000008144">
    <property type="component" value="Unassembled WGS sequence"/>
</dbReference>
<feature type="region of interest" description="Disordered" evidence="6">
    <location>
        <begin position="283"/>
        <end position="437"/>
    </location>
</feature>
<evidence type="ECO:0000259" key="8">
    <source>
        <dbReference type="PROSITE" id="PS51225"/>
    </source>
</evidence>
<dbReference type="InParanoid" id="F6SH21"/>
<evidence type="ECO:0000313" key="10">
    <source>
        <dbReference type="Proteomes" id="UP000008144"/>
    </source>
</evidence>
<dbReference type="GO" id="GO:0016020">
    <property type="term" value="C:membrane"/>
    <property type="evidence" value="ECO:0000318"/>
    <property type="project" value="GO_Central"/>
</dbReference>
<feature type="transmembrane region" description="Helical" evidence="7">
    <location>
        <begin position="211"/>
        <end position="232"/>
    </location>
</feature>
<dbReference type="KEGG" id="cin:100180658"/>
<keyword evidence="10" id="KW-1185">Reference proteome</keyword>
<dbReference type="GeneTree" id="ENSGT00940000166637"/>
<feature type="transmembrane region" description="Helical" evidence="7">
    <location>
        <begin position="111"/>
        <end position="133"/>
    </location>
</feature>
<organism evidence="9 10">
    <name type="scientific">Ciona intestinalis</name>
    <name type="common">Transparent sea squirt</name>
    <name type="synonym">Ascidia intestinalis</name>
    <dbReference type="NCBI Taxonomy" id="7719"/>
    <lineage>
        <taxon>Eukaryota</taxon>
        <taxon>Metazoa</taxon>
        <taxon>Chordata</taxon>
        <taxon>Tunicata</taxon>
        <taxon>Ascidiacea</taxon>
        <taxon>Phlebobranchia</taxon>
        <taxon>Cionidae</taxon>
        <taxon>Ciona</taxon>
    </lineage>
</organism>
<sequence>MSKPTVDYPRNGSYPVQYRRRRKKGSACCGDCDTNYAKSLQGICKVIALILGALTFIIIGASPYFRTIFVMGGVTWPFHVVMLFTIAVWMATAFVYGLFMSGHHLSYPHVAWPKVEFLFNLGMAAVILFTAILEAANVWRWDMSQGIVGGMAGGFGGTGGLNSQLSGYGYRQGMSMTQSINFNSYCVRYPRDCTDYFGLLTGHNSYLGNHIFATVLLFMLLICYLVSTYFAFRTWRVFVRDMVREGELPKPTSWDRFKFRISEIKMPKSSQITERVSKLFNRNEATEDNNEGNNIEFDEYPVSEKTFDAPMSDRSSVVKKSEYASSSRSSGHKSRSSHHRGSSSERRSRSSSNPRSHKDGRSSRTGGSSHHGSTSDRRSERHSDERSHRSGSESRSGKRRSERNKKHSDIAEEGSLMVEIPTGDNKDPLPPVASLMV</sequence>
<comment type="subcellular location">
    <subcellularLocation>
        <location evidence="1">Membrane</location>
        <topology evidence="1">Multi-pass membrane protein</topology>
    </subcellularLocation>
</comment>
<feature type="domain" description="MARVEL" evidence="8">
    <location>
        <begin position="36"/>
        <end position="236"/>
    </location>
</feature>
<accession>F6SH21</accession>
<keyword evidence="2 5" id="KW-0812">Transmembrane</keyword>
<evidence type="ECO:0000313" key="9">
    <source>
        <dbReference type="Ensembl" id="ENSCINP00000012181.3"/>
    </source>
</evidence>
<feature type="compositionally biased region" description="Low complexity" evidence="6">
    <location>
        <begin position="363"/>
        <end position="372"/>
    </location>
</feature>
<dbReference type="GeneID" id="100180658"/>
<evidence type="ECO:0000256" key="6">
    <source>
        <dbReference type="SAM" id="MobiDB-lite"/>
    </source>
</evidence>
<keyword evidence="4 5" id="KW-0472">Membrane</keyword>
<evidence type="ECO:0000256" key="4">
    <source>
        <dbReference type="ARBA" id="ARBA00023136"/>
    </source>
</evidence>
<evidence type="ECO:0000256" key="3">
    <source>
        <dbReference type="ARBA" id="ARBA00022989"/>
    </source>
</evidence>
<dbReference type="AlphaFoldDB" id="F6SH21"/>
<reference evidence="10" key="1">
    <citation type="journal article" date="2002" name="Science">
        <title>The draft genome of Ciona intestinalis: insights into chordate and vertebrate origins.</title>
        <authorList>
            <person name="Dehal P."/>
            <person name="Satou Y."/>
            <person name="Campbell R.K."/>
            <person name="Chapman J."/>
            <person name="Degnan B."/>
            <person name="De Tomaso A."/>
            <person name="Davidson B."/>
            <person name="Di Gregorio A."/>
            <person name="Gelpke M."/>
            <person name="Goodstein D.M."/>
            <person name="Harafuji N."/>
            <person name="Hastings K.E."/>
            <person name="Ho I."/>
            <person name="Hotta K."/>
            <person name="Huang W."/>
            <person name="Kawashima T."/>
            <person name="Lemaire P."/>
            <person name="Martinez D."/>
            <person name="Meinertzhagen I.A."/>
            <person name="Necula S."/>
            <person name="Nonaka M."/>
            <person name="Putnam N."/>
            <person name="Rash S."/>
            <person name="Saiga H."/>
            <person name="Satake M."/>
            <person name="Terry A."/>
            <person name="Yamada L."/>
            <person name="Wang H.G."/>
            <person name="Awazu S."/>
            <person name="Azumi K."/>
            <person name="Boore J."/>
            <person name="Branno M."/>
            <person name="Chin-Bow S."/>
            <person name="DeSantis R."/>
            <person name="Doyle S."/>
            <person name="Francino P."/>
            <person name="Keys D.N."/>
            <person name="Haga S."/>
            <person name="Hayashi H."/>
            <person name="Hino K."/>
            <person name="Imai K.S."/>
            <person name="Inaba K."/>
            <person name="Kano S."/>
            <person name="Kobayashi K."/>
            <person name="Kobayashi M."/>
            <person name="Lee B.I."/>
            <person name="Makabe K.W."/>
            <person name="Manohar C."/>
            <person name="Matassi G."/>
            <person name="Medina M."/>
            <person name="Mochizuki Y."/>
            <person name="Mount S."/>
            <person name="Morishita T."/>
            <person name="Miura S."/>
            <person name="Nakayama A."/>
            <person name="Nishizaka S."/>
            <person name="Nomoto H."/>
            <person name="Ohta F."/>
            <person name="Oishi K."/>
            <person name="Rigoutsos I."/>
            <person name="Sano M."/>
            <person name="Sasaki A."/>
            <person name="Sasakura Y."/>
            <person name="Shoguchi E."/>
            <person name="Shin-i T."/>
            <person name="Spagnuolo A."/>
            <person name="Stainier D."/>
            <person name="Suzuki M.M."/>
            <person name="Tassy O."/>
            <person name="Takatori N."/>
            <person name="Tokuoka M."/>
            <person name="Yagi K."/>
            <person name="Yoshizaki F."/>
            <person name="Wada S."/>
            <person name="Zhang C."/>
            <person name="Hyatt P.D."/>
            <person name="Larimer F."/>
            <person name="Detter C."/>
            <person name="Doggett N."/>
            <person name="Glavina T."/>
            <person name="Hawkins T."/>
            <person name="Richardson P."/>
            <person name="Lucas S."/>
            <person name="Kohara Y."/>
            <person name="Levine M."/>
            <person name="Satoh N."/>
            <person name="Rokhsar D.S."/>
        </authorList>
    </citation>
    <scope>NUCLEOTIDE SEQUENCE [LARGE SCALE GENOMIC DNA]</scope>
</reference>
<feature type="compositionally biased region" description="Basic residues" evidence="6">
    <location>
        <begin position="397"/>
        <end position="406"/>
    </location>
</feature>
<evidence type="ECO:0000256" key="2">
    <source>
        <dbReference type="ARBA" id="ARBA00022692"/>
    </source>
</evidence>
<dbReference type="InterPro" id="IPR050578">
    <property type="entry name" value="MARVEL-CKLF_proteins"/>
</dbReference>
<keyword evidence="3 7" id="KW-1133">Transmembrane helix</keyword>
<dbReference type="HOGENOM" id="CLU_626922_0_0_1"/>
<gene>
    <name evidence="9" type="primary">LOC100180658</name>
</gene>
<name>F6SH21_CIOIN</name>
<feature type="compositionally biased region" description="Basic residues" evidence="6">
    <location>
        <begin position="330"/>
        <end position="341"/>
    </location>
</feature>
<protein>
    <submittedName>
        <fullName evidence="9">Uncharacterized LOC100180658</fullName>
    </submittedName>
</protein>
<dbReference type="RefSeq" id="XP_002129906.1">
    <property type="nucleotide sequence ID" value="XM_002129870.5"/>
</dbReference>